<evidence type="ECO:0000313" key="11">
    <source>
        <dbReference type="EMBL" id="EFC38083.1"/>
    </source>
</evidence>
<dbReference type="Pfam" id="PF25474">
    <property type="entry name" value="TPR_TmcB"/>
    <property type="match status" value="1"/>
</dbReference>
<dbReference type="GO" id="GO:0035556">
    <property type="term" value="P:intracellular signal transduction"/>
    <property type="evidence" value="ECO:0007669"/>
    <property type="project" value="InterPro"/>
</dbReference>
<dbReference type="InterPro" id="IPR050401">
    <property type="entry name" value="Cyclic_nucleotide_synthase"/>
</dbReference>
<dbReference type="PROSITE" id="PS00452">
    <property type="entry name" value="GUANYLATE_CYCLASE_1"/>
    <property type="match status" value="1"/>
</dbReference>
<keyword evidence="12" id="KW-1185">Reference proteome</keyword>
<dbReference type="InterPro" id="IPR000014">
    <property type="entry name" value="PAS"/>
</dbReference>
<dbReference type="Proteomes" id="UP000006671">
    <property type="component" value="Unassembled WGS sequence"/>
</dbReference>
<dbReference type="OMA" id="IVIVSIC"/>
<dbReference type="GO" id="GO:0016849">
    <property type="term" value="F:phosphorus-oxygen lyase activity"/>
    <property type="evidence" value="ECO:0007669"/>
    <property type="project" value="InterPro"/>
</dbReference>
<keyword evidence="6 7" id="KW-0456">Lyase</keyword>
<dbReference type="PANTHER" id="PTHR11920:SF335">
    <property type="entry name" value="GUANYLATE CYCLASE"/>
    <property type="match status" value="1"/>
</dbReference>
<dbReference type="PROSITE" id="PS50112">
    <property type="entry name" value="PAS"/>
    <property type="match status" value="1"/>
</dbReference>
<evidence type="ECO:0000256" key="3">
    <source>
        <dbReference type="ARBA" id="ARBA00022741"/>
    </source>
</evidence>
<dbReference type="Pfam" id="PF13426">
    <property type="entry name" value="PAS_9"/>
    <property type="match status" value="1"/>
</dbReference>
<evidence type="ECO:0000256" key="5">
    <source>
        <dbReference type="ARBA" id="ARBA00023136"/>
    </source>
</evidence>
<keyword evidence="4 8" id="KW-1133">Transmembrane helix</keyword>
<dbReference type="GO" id="GO:0009190">
    <property type="term" value="P:cyclic nucleotide biosynthetic process"/>
    <property type="evidence" value="ECO:0007669"/>
    <property type="project" value="InterPro"/>
</dbReference>
<feature type="transmembrane region" description="Helical" evidence="8">
    <location>
        <begin position="38"/>
        <end position="59"/>
    </location>
</feature>
<evidence type="ECO:0000313" key="12">
    <source>
        <dbReference type="Proteomes" id="UP000006671"/>
    </source>
</evidence>
<feature type="domain" description="PAS" evidence="9">
    <location>
        <begin position="997"/>
        <end position="1067"/>
    </location>
</feature>
<dbReference type="SUPFAM" id="SSF55785">
    <property type="entry name" value="PYP-like sensor domain (PAS domain)"/>
    <property type="match status" value="1"/>
</dbReference>
<dbReference type="EMBL" id="GG738911">
    <property type="protein sequence ID" value="EFC38083.1"/>
    <property type="molecule type" value="Genomic_DNA"/>
</dbReference>
<comment type="similarity">
    <text evidence="7">Belongs to the adenylyl cyclase class-4/guanylyl cyclase family.</text>
</comment>
<reference evidence="11 12" key="1">
    <citation type="journal article" date="2010" name="Cell">
        <title>The genome of Naegleria gruberi illuminates early eukaryotic versatility.</title>
        <authorList>
            <person name="Fritz-Laylin L.K."/>
            <person name="Prochnik S.E."/>
            <person name="Ginger M.L."/>
            <person name="Dacks J.B."/>
            <person name="Carpenter M.L."/>
            <person name="Field M.C."/>
            <person name="Kuo A."/>
            <person name="Paredez A."/>
            <person name="Chapman J."/>
            <person name="Pham J."/>
            <person name="Shu S."/>
            <person name="Neupane R."/>
            <person name="Cipriano M."/>
            <person name="Mancuso J."/>
            <person name="Tu H."/>
            <person name="Salamov A."/>
            <person name="Lindquist E."/>
            <person name="Shapiro H."/>
            <person name="Lucas S."/>
            <person name="Grigoriev I.V."/>
            <person name="Cande W.Z."/>
            <person name="Fulton C."/>
            <person name="Rokhsar D.S."/>
            <person name="Dawson S.C."/>
        </authorList>
    </citation>
    <scope>NUCLEOTIDE SEQUENCE [LARGE SCALE GENOMIC DNA]</scope>
    <source>
        <strain evidence="11 12">NEG-M</strain>
    </source>
</reference>
<feature type="transmembrane region" description="Helical" evidence="8">
    <location>
        <begin position="408"/>
        <end position="432"/>
    </location>
</feature>
<evidence type="ECO:0000259" key="10">
    <source>
        <dbReference type="PROSITE" id="PS50125"/>
    </source>
</evidence>
<keyword evidence="2 8" id="KW-0812">Transmembrane</keyword>
<dbReference type="NCBIfam" id="TIGR00229">
    <property type="entry name" value="sensory_box"/>
    <property type="match status" value="1"/>
</dbReference>
<dbReference type="PROSITE" id="PS50125">
    <property type="entry name" value="GUANYLATE_CYCLASE_2"/>
    <property type="match status" value="1"/>
</dbReference>
<organism evidence="12">
    <name type="scientific">Naegleria gruberi</name>
    <name type="common">Amoeba</name>
    <dbReference type="NCBI Taxonomy" id="5762"/>
    <lineage>
        <taxon>Eukaryota</taxon>
        <taxon>Discoba</taxon>
        <taxon>Heterolobosea</taxon>
        <taxon>Tetramitia</taxon>
        <taxon>Eutetramitia</taxon>
        <taxon>Vahlkampfiidae</taxon>
        <taxon>Naegleria</taxon>
    </lineage>
</organism>
<proteinExistence type="inferred from homology"/>
<dbReference type="RefSeq" id="XP_002670827.1">
    <property type="nucleotide sequence ID" value="XM_002670781.1"/>
</dbReference>
<feature type="transmembrane region" description="Helical" evidence="8">
    <location>
        <begin position="926"/>
        <end position="946"/>
    </location>
</feature>
<dbReference type="SMART" id="SM00044">
    <property type="entry name" value="CYCc"/>
    <property type="match status" value="1"/>
</dbReference>
<evidence type="ECO:0000256" key="1">
    <source>
        <dbReference type="ARBA" id="ARBA00004370"/>
    </source>
</evidence>
<dbReference type="InterPro" id="IPR029787">
    <property type="entry name" value="Nucleotide_cyclase"/>
</dbReference>
<dbReference type="OrthoDB" id="60033at2759"/>
<dbReference type="InterPro" id="IPR018297">
    <property type="entry name" value="A/G_cyclase_CS"/>
</dbReference>
<dbReference type="SUPFAM" id="SSF55073">
    <property type="entry name" value="Nucleotide cyclase"/>
    <property type="match status" value="1"/>
</dbReference>
<feature type="transmembrane region" description="Helical" evidence="8">
    <location>
        <begin position="697"/>
        <end position="717"/>
    </location>
</feature>
<keyword evidence="5 8" id="KW-0472">Membrane</keyword>
<dbReference type="eggNOG" id="KOG1023">
    <property type="taxonomic scope" value="Eukaryota"/>
</dbReference>
<dbReference type="Gene3D" id="3.30.450.20">
    <property type="entry name" value="PAS domain"/>
    <property type="match status" value="1"/>
</dbReference>
<feature type="domain" description="Guanylate cyclase" evidence="10">
    <location>
        <begin position="1161"/>
        <end position="1295"/>
    </location>
</feature>
<dbReference type="VEuPathDB" id="AmoebaDB:NAEGRDRAFT_74175"/>
<dbReference type="InParanoid" id="D2VYM7"/>
<name>D2VYM7_NAEGR</name>
<dbReference type="CDD" id="cd00130">
    <property type="entry name" value="PAS"/>
    <property type="match status" value="1"/>
</dbReference>
<dbReference type="GeneID" id="8853817"/>
<evidence type="ECO:0000256" key="7">
    <source>
        <dbReference type="RuleBase" id="RU000405"/>
    </source>
</evidence>
<gene>
    <name evidence="11" type="ORF">NAEGRDRAFT_74175</name>
</gene>
<comment type="subcellular location">
    <subcellularLocation>
        <location evidence="1">Membrane</location>
    </subcellularLocation>
</comment>
<dbReference type="Gene3D" id="3.30.70.1230">
    <property type="entry name" value="Nucleotide cyclase"/>
    <property type="match status" value="1"/>
</dbReference>
<evidence type="ECO:0000256" key="6">
    <source>
        <dbReference type="ARBA" id="ARBA00023239"/>
    </source>
</evidence>
<keyword evidence="3" id="KW-0547">Nucleotide-binding</keyword>
<feature type="transmembrane region" description="Helical" evidence="8">
    <location>
        <begin position="622"/>
        <end position="643"/>
    </location>
</feature>
<accession>D2VYM7</accession>
<dbReference type="Pfam" id="PF00211">
    <property type="entry name" value="Guanylate_cyc"/>
    <property type="match status" value="1"/>
</dbReference>
<dbReference type="InterPro" id="IPR001054">
    <property type="entry name" value="A/G_cyclase"/>
</dbReference>
<dbReference type="PANTHER" id="PTHR11920">
    <property type="entry name" value="GUANYLYL CYCLASE"/>
    <property type="match status" value="1"/>
</dbReference>
<dbReference type="KEGG" id="ngr:NAEGRDRAFT_74175"/>
<dbReference type="SMART" id="SM00091">
    <property type="entry name" value="PAS"/>
    <property type="match status" value="1"/>
</dbReference>
<dbReference type="GO" id="GO:0000166">
    <property type="term" value="F:nucleotide binding"/>
    <property type="evidence" value="ECO:0007669"/>
    <property type="project" value="UniProtKB-KW"/>
</dbReference>
<evidence type="ECO:0000256" key="2">
    <source>
        <dbReference type="ARBA" id="ARBA00022692"/>
    </source>
</evidence>
<dbReference type="CDD" id="cd07302">
    <property type="entry name" value="CHD"/>
    <property type="match status" value="1"/>
</dbReference>
<evidence type="ECO:0000256" key="4">
    <source>
        <dbReference type="ARBA" id="ARBA00022989"/>
    </source>
</evidence>
<dbReference type="InterPro" id="IPR057352">
    <property type="entry name" value="TPR_TmcB/C"/>
</dbReference>
<sequence length="1393" mass="157452">MRRFENSIVSAVAFGKLGSSIGGIVCSLANNLHGNELGVGLTGMTIVLVLVFALIGYVTMEIYTRYVIKTIKSRYLTLLGEGSLEREAGGIFQQLEEQENVELLDLYGKFVMMSNAKSFRLYRKEIVTSTDLQELIGFIRGISTQKTVQHVNLLLTSASLVAYFIPDESNSTVFANALIKRAVKQHPSTYFKYKIGQKAKEVEVYASEQLRGAKNMIELKSILRNIEKQTTELTSLHRHYFKELMQEMINYKKVEQILHRAAVLTGSLDSIFDNILRLYYNDKTVLRTYASYMESFKFNREIAQEYYGEAMMLEDEESQAVRKPPTYITALKKRSNTVTSLSESIVDTDNSRRKMLNSVAFNNIVNELSEPSVASIENFEGIENQNEAKRELVYRTALESHGSRAMPLIFFSVFILFSLALIAVGLGVGYSFSLAVTENVVNVIDACSPIASLTNLIITLRGFQATQNLLDMGVTLQPTLTNRIYSDMTNTKSTVKTLAQLLTNLQQKAYDAKLTELVYSRYHEYYYTILIPLASNRSSISEKFYFATTEQNVTITDINNVLLKITTQLLTASKEDLMKTVSSYEYMYLYRNQEKITRAYSDFCKIFMISAKDDAVTINTIFTYYISFSLSVYIVFGFIFLIIQYRYLSGVKKQIKLMQENVSKNEIGKLFHDLGKKVSDDTHLRASRNALLTPKNLFSLFGFLTIVIVSICCGIYLSETLGNSTYSFESYVTMEDGFDAMSYLQHTTFAISEVFIHAVNAKFNVSESSYALLGNSDIELMATGFTTTVKSLRYYWNLCMYGSAVKAYETLVVGMFTETDDMIRGEVNCDIEASLKTFEKIKSSGNSTTYCKMGVDYMVQDIILKCSNLKEDIKTLPQLSNFKSTSLNFFNEFYSIAYLTNAVSMKLIDFSNVFAVKSATPRTEQMISLAIIALILSSTFFGIMYYSIDTYWKDSHIARSLFNYLSIDTLESNEIIKNYVLYHTTNDGIKRKKKSTEESKVNAILNAAVDGVVVCDAQFWVKSFNPAASRMFGAQQEEFVNKPIYCLMTPWFHDDVRKFLNASKNNTSLNDAKSASFEVDCVRTNLSTFSARINLFITVFDKKPIVTCFIKDITSEKKHNSLLQEERKHSEDLLLNILPSAVATKLKGGASLIAEKFPDVTCFFSDMVGFTALSSKMGPNDLVQMLNTIVIGFDDLMDVYHLEKIKTIGDAYFCAGGLHDLNAQSDHPERTLRFAIDTFGVIRNYNLKFRRNNLKEQINIRIGINTGPVVAGVIGRKKFAYDLWGDSINTASRMESNSKPGRIQVSRSTYERVFDLGLVFEERKIEVKGKGMCQTYLLDAKHHTSAIITEEDVKNSADKETKSEIAAHTAPIDNHELEIELVPKTPKGEVENQ</sequence>
<evidence type="ECO:0000256" key="8">
    <source>
        <dbReference type="SAM" id="Phobius"/>
    </source>
</evidence>
<evidence type="ECO:0000259" key="9">
    <source>
        <dbReference type="PROSITE" id="PS50112"/>
    </source>
</evidence>
<protein>
    <submittedName>
        <fullName evidence="11">Predicted protein</fullName>
    </submittedName>
</protein>
<dbReference type="GO" id="GO:0016020">
    <property type="term" value="C:membrane"/>
    <property type="evidence" value="ECO:0007669"/>
    <property type="project" value="UniProtKB-SubCell"/>
</dbReference>
<dbReference type="InterPro" id="IPR035965">
    <property type="entry name" value="PAS-like_dom_sf"/>
</dbReference>